<evidence type="ECO:0000256" key="1">
    <source>
        <dbReference type="SAM" id="MobiDB-lite"/>
    </source>
</evidence>
<comment type="caution">
    <text evidence="2">The sequence shown here is derived from an EMBL/GenBank/DDBJ whole genome shotgun (WGS) entry which is preliminary data.</text>
</comment>
<keyword evidence="3" id="KW-1185">Reference proteome</keyword>
<dbReference type="EMBL" id="JANPWB010000015">
    <property type="protein sequence ID" value="KAJ1092443.1"/>
    <property type="molecule type" value="Genomic_DNA"/>
</dbReference>
<proteinExistence type="predicted"/>
<feature type="region of interest" description="Disordered" evidence="1">
    <location>
        <begin position="127"/>
        <end position="158"/>
    </location>
</feature>
<dbReference type="AlphaFoldDB" id="A0AAV7LUE8"/>
<organism evidence="2 3">
    <name type="scientific">Pleurodeles waltl</name>
    <name type="common">Iberian ribbed newt</name>
    <dbReference type="NCBI Taxonomy" id="8319"/>
    <lineage>
        <taxon>Eukaryota</taxon>
        <taxon>Metazoa</taxon>
        <taxon>Chordata</taxon>
        <taxon>Craniata</taxon>
        <taxon>Vertebrata</taxon>
        <taxon>Euteleostomi</taxon>
        <taxon>Amphibia</taxon>
        <taxon>Batrachia</taxon>
        <taxon>Caudata</taxon>
        <taxon>Salamandroidea</taxon>
        <taxon>Salamandridae</taxon>
        <taxon>Pleurodelinae</taxon>
        <taxon>Pleurodeles</taxon>
    </lineage>
</organism>
<name>A0AAV7LUE8_PLEWA</name>
<evidence type="ECO:0000313" key="2">
    <source>
        <dbReference type="EMBL" id="KAJ1092443.1"/>
    </source>
</evidence>
<gene>
    <name evidence="2" type="ORF">NDU88_005553</name>
</gene>
<dbReference type="Proteomes" id="UP001066276">
    <property type="component" value="Chromosome 11"/>
</dbReference>
<evidence type="ECO:0000313" key="3">
    <source>
        <dbReference type="Proteomes" id="UP001066276"/>
    </source>
</evidence>
<feature type="compositionally biased region" description="Basic and acidic residues" evidence="1">
    <location>
        <begin position="139"/>
        <end position="158"/>
    </location>
</feature>
<sequence>MVIHGTCIAKQLGILKTLQGRFTQLERNIHTLKLEYFCSKSTATVGAIYDKLTVFSEEAIQETNYIDHDAQARWYGEGDRPALAAIGVSCVPGAAPARGTAGTFLGMLTSAPRTQRLIGIPGTAMLTHSTSGSSEPCEEGPHQGRSELRERAEAEGGA</sequence>
<reference evidence="2" key="1">
    <citation type="journal article" date="2022" name="bioRxiv">
        <title>Sequencing and chromosome-scale assembly of the giantPleurodeles waltlgenome.</title>
        <authorList>
            <person name="Brown T."/>
            <person name="Elewa A."/>
            <person name="Iarovenko S."/>
            <person name="Subramanian E."/>
            <person name="Araus A.J."/>
            <person name="Petzold A."/>
            <person name="Susuki M."/>
            <person name="Suzuki K.-i.T."/>
            <person name="Hayashi T."/>
            <person name="Toyoda A."/>
            <person name="Oliveira C."/>
            <person name="Osipova E."/>
            <person name="Leigh N.D."/>
            <person name="Simon A."/>
            <person name="Yun M.H."/>
        </authorList>
    </citation>
    <scope>NUCLEOTIDE SEQUENCE</scope>
    <source>
        <strain evidence="2">20211129_DDA</strain>
        <tissue evidence="2">Liver</tissue>
    </source>
</reference>
<protein>
    <submittedName>
        <fullName evidence="2">Uncharacterized protein</fullName>
    </submittedName>
</protein>
<accession>A0AAV7LUE8</accession>